<dbReference type="AlphaFoldDB" id="A0AAD7A1B9"/>
<gene>
    <name evidence="2" type="ORF">DFH08DRAFT_960854</name>
</gene>
<sequence>MNQGSTQCFLPVRSATFVATDINYRLHRGRLTALFRLDLSTIHIALAYVWAFTTDTADTAIYELFSLENPLPVLYLPEDPISVHRIGFVLKFGYSLARGLPHWDDSIMTMICFQCDCRFYIIHRCYVIWDYKWRAVALLIVAYVFTCTGRIWWISRTAASYLGRRSRRKYLDLTTIMIGSALMYPAALALVIIVYLIPSILEVSMSICLAVCYHIFGVAPTLGEAGAGSGQHEFPVHRGHNTTMELRARGTGEQFEGRGKDTTFFP</sequence>
<keyword evidence="1" id="KW-0472">Membrane</keyword>
<feature type="transmembrane region" description="Helical" evidence="1">
    <location>
        <begin position="173"/>
        <end position="197"/>
    </location>
</feature>
<organism evidence="2 3">
    <name type="scientific">Mycena albidolilacea</name>
    <dbReference type="NCBI Taxonomy" id="1033008"/>
    <lineage>
        <taxon>Eukaryota</taxon>
        <taxon>Fungi</taxon>
        <taxon>Dikarya</taxon>
        <taxon>Basidiomycota</taxon>
        <taxon>Agaricomycotina</taxon>
        <taxon>Agaricomycetes</taxon>
        <taxon>Agaricomycetidae</taxon>
        <taxon>Agaricales</taxon>
        <taxon>Marasmiineae</taxon>
        <taxon>Mycenaceae</taxon>
        <taxon>Mycena</taxon>
    </lineage>
</organism>
<evidence type="ECO:0000256" key="1">
    <source>
        <dbReference type="SAM" id="Phobius"/>
    </source>
</evidence>
<protein>
    <submittedName>
        <fullName evidence="2">Uncharacterized protein</fullName>
    </submittedName>
</protein>
<proteinExistence type="predicted"/>
<dbReference type="Proteomes" id="UP001218218">
    <property type="component" value="Unassembled WGS sequence"/>
</dbReference>
<feature type="transmembrane region" description="Helical" evidence="1">
    <location>
        <begin position="133"/>
        <end position="153"/>
    </location>
</feature>
<dbReference type="EMBL" id="JARIHO010000019">
    <property type="protein sequence ID" value="KAJ7347538.1"/>
    <property type="molecule type" value="Genomic_DNA"/>
</dbReference>
<keyword evidence="3" id="KW-1185">Reference proteome</keyword>
<evidence type="ECO:0000313" key="3">
    <source>
        <dbReference type="Proteomes" id="UP001218218"/>
    </source>
</evidence>
<name>A0AAD7A1B9_9AGAR</name>
<reference evidence="2" key="1">
    <citation type="submission" date="2023-03" db="EMBL/GenBank/DDBJ databases">
        <title>Massive genome expansion in bonnet fungi (Mycena s.s.) driven by repeated elements and novel gene families across ecological guilds.</title>
        <authorList>
            <consortium name="Lawrence Berkeley National Laboratory"/>
            <person name="Harder C.B."/>
            <person name="Miyauchi S."/>
            <person name="Viragh M."/>
            <person name="Kuo A."/>
            <person name="Thoen E."/>
            <person name="Andreopoulos B."/>
            <person name="Lu D."/>
            <person name="Skrede I."/>
            <person name="Drula E."/>
            <person name="Henrissat B."/>
            <person name="Morin E."/>
            <person name="Kohler A."/>
            <person name="Barry K."/>
            <person name="LaButti K."/>
            <person name="Morin E."/>
            <person name="Salamov A."/>
            <person name="Lipzen A."/>
            <person name="Mereny Z."/>
            <person name="Hegedus B."/>
            <person name="Baldrian P."/>
            <person name="Stursova M."/>
            <person name="Weitz H."/>
            <person name="Taylor A."/>
            <person name="Grigoriev I.V."/>
            <person name="Nagy L.G."/>
            <person name="Martin F."/>
            <person name="Kauserud H."/>
        </authorList>
    </citation>
    <scope>NUCLEOTIDE SEQUENCE</scope>
    <source>
        <strain evidence="2">CBHHK002</strain>
    </source>
</reference>
<comment type="caution">
    <text evidence="2">The sequence shown here is derived from an EMBL/GenBank/DDBJ whole genome shotgun (WGS) entry which is preliminary data.</text>
</comment>
<accession>A0AAD7A1B9</accession>
<feature type="transmembrane region" description="Helical" evidence="1">
    <location>
        <begin position="33"/>
        <end position="52"/>
    </location>
</feature>
<keyword evidence="1" id="KW-1133">Transmembrane helix</keyword>
<evidence type="ECO:0000313" key="2">
    <source>
        <dbReference type="EMBL" id="KAJ7347538.1"/>
    </source>
</evidence>
<keyword evidence="1" id="KW-0812">Transmembrane</keyword>